<dbReference type="Gramene" id="EOX91890">
    <property type="protein sequence ID" value="EOX91890"/>
    <property type="gene ID" value="TCM_000953"/>
</dbReference>
<dbReference type="Proteomes" id="UP000026915">
    <property type="component" value="Chromosome 1"/>
</dbReference>
<organism evidence="2 3">
    <name type="scientific">Theobroma cacao</name>
    <name type="common">Cacao</name>
    <name type="synonym">Cocoa</name>
    <dbReference type="NCBI Taxonomy" id="3641"/>
    <lineage>
        <taxon>Eukaryota</taxon>
        <taxon>Viridiplantae</taxon>
        <taxon>Streptophyta</taxon>
        <taxon>Embryophyta</taxon>
        <taxon>Tracheophyta</taxon>
        <taxon>Spermatophyta</taxon>
        <taxon>Magnoliopsida</taxon>
        <taxon>eudicotyledons</taxon>
        <taxon>Gunneridae</taxon>
        <taxon>Pentapetalae</taxon>
        <taxon>rosids</taxon>
        <taxon>malvids</taxon>
        <taxon>Malvales</taxon>
        <taxon>Malvaceae</taxon>
        <taxon>Byttnerioideae</taxon>
        <taxon>Theobroma</taxon>
    </lineage>
</organism>
<keyword evidence="3" id="KW-1185">Reference proteome</keyword>
<protein>
    <submittedName>
        <fullName evidence="2">Uncharacterized protein</fullName>
    </submittedName>
</protein>
<dbReference type="AlphaFoldDB" id="A0A061DHI2"/>
<feature type="region of interest" description="Disordered" evidence="1">
    <location>
        <begin position="49"/>
        <end position="73"/>
    </location>
</feature>
<evidence type="ECO:0000313" key="2">
    <source>
        <dbReference type="EMBL" id="EOX91890.1"/>
    </source>
</evidence>
<reference evidence="2 3" key="1">
    <citation type="journal article" date="2013" name="Genome Biol.">
        <title>The genome sequence of the most widely cultivated cacao type and its use to identify candidate genes regulating pod color.</title>
        <authorList>
            <person name="Motamayor J.C."/>
            <person name="Mockaitis K."/>
            <person name="Schmutz J."/>
            <person name="Haiminen N."/>
            <person name="Iii D.L."/>
            <person name="Cornejo O."/>
            <person name="Findley S.D."/>
            <person name="Zheng P."/>
            <person name="Utro F."/>
            <person name="Royaert S."/>
            <person name="Saski C."/>
            <person name="Jenkins J."/>
            <person name="Podicheti R."/>
            <person name="Zhao M."/>
            <person name="Scheffler B.E."/>
            <person name="Stack J.C."/>
            <person name="Feltus F.A."/>
            <person name="Mustiga G.M."/>
            <person name="Amores F."/>
            <person name="Phillips W."/>
            <person name="Marelli J.P."/>
            <person name="May G.D."/>
            <person name="Shapiro H."/>
            <person name="Ma J."/>
            <person name="Bustamante C.D."/>
            <person name="Schnell R.J."/>
            <person name="Main D."/>
            <person name="Gilbert D."/>
            <person name="Parida L."/>
            <person name="Kuhn D.N."/>
        </authorList>
    </citation>
    <scope>NUCLEOTIDE SEQUENCE [LARGE SCALE GENOMIC DNA]</scope>
    <source>
        <strain evidence="3">cv. Matina 1-6</strain>
    </source>
</reference>
<dbReference type="InParanoid" id="A0A061DHI2"/>
<accession>A0A061DHI2</accession>
<name>A0A061DHI2_THECC</name>
<dbReference type="EMBL" id="CM001879">
    <property type="protein sequence ID" value="EOX91890.1"/>
    <property type="molecule type" value="Genomic_DNA"/>
</dbReference>
<gene>
    <name evidence="2" type="ORF">TCM_000953</name>
</gene>
<sequence length="117" mass="13496">MKNKAATSPSTYMKTLEVLTRFPILGLLFFLCRFALRCSHLSRHPLAHPPCREGKASNIQPKRKKETKIEEQDPERLTWKSLLSFQILQMVLYSIPGDVSFFSAREQKDNATGDYHI</sequence>
<evidence type="ECO:0000256" key="1">
    <source>
        <dbReference type="SAM" id="MobiDB-lite"/>
    </source>
</evidence>
<evidence type="ECO:0000313" key="3">
    <source>
        <dbReference type="Proteomes" id="UP000026915"/>
    </source>
</evidence>
<dbReference type="HOGENOM" id="CLU_2089168_0_0_1"/>
<proteinExistence type="predicted"/>